<name>A0A090KRK9_STRRB</name>
<dbReference type="InterPro" id="IPR043473">
    <property type="entry name" value="S2_sf_CoV"/>
</dbReference>
<feature type="chain" id="PRO_5015030037" evidence="1">
    <location>
        <begin position="24"/>
        <end position="150"/>
    </location>
</feature>
<reference evidence="3" key="2">
    <citation type="submission" date="2014-09" db="EMBL/GenBank/DDBJ databases">
        <authorList>
            <person name="Martin A.A."/>
        </authorList>
    </citation>
    <scope>NUCLEOTIDE SEQUENCE</scope>
    <source>
        <strain evidence="3">ED321</strain>
    </source>
</reference>
<organism evidence="2">
    <name type="scientific">Strongyloides ratti</name>
    <name type="common">Parasitic roundworm</name>
    <dbReference type="NCBI Taxonomy" id="34506"/>
    <lineage>
        <taxon>Eukaryota</taxon>
        <taxon>Metazoa</taxon>
        <taxon>Ecdysozoa</taxon>
        <taxon>Nematoda</taxon>
        <taxon>Chromadorea</taxon>
        <taxon>Rhabditida</taxon>
        <taxon>Tylenchina</taxon>
        <taxon>Panagrolaimomorpha</taxon>
        <taxon>Strongyloidoidea</taxon>
        <taxon>Strongyloididae</taxon>
        <taxon>Strongyloides</taxon>
    </lineage>
</organism>
<evidence type="ECO:0000313" key="4">
    <source>
        <dbReference type="WBParaSite" id="SRAE_X000176500.1"/>
    </source>
</evidence>
<dbReference type="WormBase" id="SRAE_X000176500">
    <property type="protein sequence ID" value="SRP05110"/>
    <property type="gene ID" value="WBGene00267342"/>
</dbReference>
<dbReference type="CTD" id="36384836"/>
<dbReference type="Proteomes" id="UP000035682">
    <property type="component" value="Unplaced"/>
</dbReference>
<dbReference type="EMBL" id="LN609396">
    <property type="protein sequence ID" value="CEF60025.1"/>
    <property type="molecule type" value="Genomic_DNA"/>
</dbReference>
<proteinExistence type="predicted"/>
<evidence type="ECO:0000313" key="3">
    <source>
        <dbReference type="Proteomes" id="UP000035682"/>
    </source>
</evidence>
<dbReference type="RefSeq" id="XP_024499235.1">
    <property type="nucleotide sequence ID" value="XM_024652673.1"/>
</dbReference>
<dbReference type="GeneID" id="36384836"/>
<dbReference type="AlphaFoldDB" id="A0A090KRK9"/>
<sequence length="150" mass="16415">MKYILSLIAVSLFISFSIIYGDSANFTFSKNCSGDPQNCQFQFTAPEALMESIDEGQFNQTITRLEAGFSNLTSNIGILEQVGNDTINYLNNVTSIINNNLVSINSSITTISGTITPLKNNIQNMTNDASKLIEAMICFLDGKKPSSLCY</sequence>
<dbReference type="Gene3D" id="1.20.5.300">
    <property type="match status" value="1"/>
</dbReference>
<gene>
    <name evidence="2 4 5" type="ORF">SRAE_X000176500</name>
</gene>
<feature type="signal peptide" evidence="1">
    <location>
        <begin position="1"/>
        <end position="23"/>
    </location>
</feature>
<accession>A0A090KRK9</accession>
<reference evidence="4" key="3">
    <citation type="submission" date="2020-12" db="UniProtKB">
        <authorList>
            <consortium name="WormBaseParasite"/>
        </authorList>
    </citation>
    <scope>IDENTIFICATION</scope>
</reference>
<reference evidence="2" key="1">
    <citation type="submission" date="2014-09" db="EMBL/GenBank/DDBJ databases">
        <authorList>
            <person name="Aslett A.Martin."/>
        </authorList>
    </citation>
    <scope>NUCLEOTIDE SEQUENCE</scope>
    <source>
        <strain evidence="2">ED321 Heterogonic</strain>
    </source>
</reference>
<keyword evidence="3" id="KW-1185">Reference proteome</keyword>
<dbReference type="SUPFAM" id="SSF111474">
    <property type="entry name" value="Coronavirus S2 glycoprotein"/>
    <property type="match status" value="1"/>
</dbReference>
<evidence type="ECO:0000313" key="5">
    <source>
        <dbReference type="WormBase" id="SRAE_X000176500"/>
    </source>
</evidence>
<evidence type="ECO:0000313" key="2">
    <source>
        <dbReference type="EMBL" id="CEF60025.1"/>
    </source>
</evidence>
<dbReference type="WBParaSite" id="SRAE_X000176500.1">
    <property type="protein sequence ID" value="SRAE_X000176500.1"/>
    <property type="gene ID" value="WBGene00267342"/>
</dbReference>
<protein>
    <submittedName>
        <fullName evidence="2 4">Uncharacterized protein</fullName>
    </submittedName>
</protein>
<keyword evidence="1" id="KW-0732">Signal</keyword>
<evidence type="ECO:0000256" key="1">
    <source>
        <dbReference type="SAM" id="SignalP"/>
    </source>
</evidence>